<feature type="transmembrane region" description="Helical" evidence="1">
    <location>
        <begin position="119"/>
        <end position="140"/>
    </location>
</feature>
<reference evidence="2" key="1">
    <citation type="submission" date="2020-02" db="EMBL/GenBank/DDBJ databases">
        <authorList>
            <person name="Meier V. D."/>
        </authorList>
    </citation>
    <scope>NUCLEOTIDE SEQUENCE</scope>
    <source>
        <strain evidence="2">AVDCRST_MAG01</strain>
    </source>
</reference>
<keyword evidence="1" id="KW-0472">Membrane</keyword>
<keyword evidence="1" id="KW-1133">Transmembrane helix</keyword>
<evidence type="ECO:0000256" key="1">
    <source>
        <dbReference type="SAM" id="Phobius"/>
    </source>
</evidence>
<feature type="transmembrane region" description="Helical" evidence="1">
    <location>
        <begin position="87"/>
        <end position="107"/>
    </location>
</feature>
<proteinExistence type="predicted"/>
<feature type="transmembrane region" description="Helical" evidence="1">
    <location>
        <begin position="60"/>
        <end position="80"/>
    </location>
</feature>
<evidence type="ECO:0000313" key="2">
    <source>
        <dbReference type="EMBL" id="CAA9390485.1"/>
    </source>
</evidence>
<keyword evidence="1" id="KW-0812">Transmembrane</keyword>
<accession>A0A6J4NRR0</accession>
<protein>
    <submittedName>
        <fullName evidence="2">Uncharacterized protein</fullName>
    </submittedName>
</protein>
<gene>
    <name evidence="2" type="ORF">AVDCRST_MAG01-01-484</name>
</gene>
<feature type="transmembrane region" description="Helical" evidence="1">
    <location>
        <begin position="23"/>
        <end position="40"/>
    </location>
</feature>
<dbReference type="AlphaFoldDB" id="A0A6J4NRR0"/>
<organism evidence="2">
    <name type="scientific">uncultured Rubrobacteraceae bacterium</name>
    <dbReference type="NCBI Taxonomy" id="349277"/>
    <lineage>
        <taxon>Bacteria</taxon>
        <taxon>Bacillati</taxon>
        <taxon>Actinomycetota</taxon>
        <taxon>Rubrobacteria</taxon>
        <taxon>Rubrobacterales</taxon>
        <taxon>Rubrobacteraceae</taxon>
        <taxon>environmental samples</taxon>
    </lineage>
</organism>
<sequence>MADGEVQNRGLGLLLRRPGWREAAVFAFLVFVGFVVWFATSPGATSMLFGVNLCLWNPRLPLITMTQIVLGAVALTSGFASPRGFSLWGVALAFHSPFTHGLSIHLMEREGVQLVGGTQGLVVFGLFTAVTVAFVTACNTRLSSFGMVLRLLARQSAR</sequence>
<name>A0A6J4NRR0_9ACTN</name>
<dbReference type="EMBL" id="CADCUW010000075">
    <property type="protein sequence ID" value="CAA9390485.1"/>
    <property type="molecule type" value="Genomic_DNA"/>
</dbReference>